<dbReference type="RefSeq" id="WP_200277606.1">
    <property type="nucleotide sequence ID" value="NZ_CP066802.1"/>
</dbReference>
<gene>
    <name evidence="1" type="ORF">JG540_04510</name>
</gene>
<sequence>MRVLLAPGPLWPEPGGTPLVGAVPGLAAPAVAQALAVGWHEARPADELTLLPLGDGGPGSAATLPANLVEDRLWLRAADPLGRAQEVSLLRLRAPGPAGAGLPVGPGLPVHRYGGAQAPVWFLDAASLTALPADRSLAGRHARQGSSRGLGELLLQALEQAGSGATLVVGLTRTALHDGGAGLLEALGGLPQAREHLRRCHVVLALGDELPLGGLSGAGASLPQVTDLDQAQAQELDRRCGALARALCRQQDQQPGRLLPVAGQRPQPLSATSWGTGAAGGAALALRLAGASAAPGAQVLGRLCGLGAAVENQDLCLAATGSLYTLGSSPTTVLLGQLAQQQALPLVLVAGRCRVPRTELAEGGVVSVYELESLPGLQPPVPWERLGTGVLEQRLQQLGGRLARSWSR</sequence>
<dbReference type="GO" id="GO:0008887">
    <property type="term" value="F:glycerate kinase activity"/>
    <property type="evidence" value="ECO:0007669"/>
    <property type="project" value="InterPro"/>
</dbReference>
<dbReference type="KEGG" id="awe:JG540_04510"/>
<dbReference type="PANTHER" id="PTHR21599:SF0">
    <property type="entry name" value="GLYCERATE KINASE"/>
    <property type="match status" value="1"/>
</dbReference>
<dbReference type="Gene3D" id="3.90.1510.10">
    <property type="entry name" value="Glycerate kinase, domain 2"/>
    <property type="match status" value="2"/>
</dbReference>
<dbReference type="EMBL" id="CP066802">
    <property type="protein sequence ID" value="QQM68104.1"/>
    <property type="molecule type" value="Genomic_DNA"/>
</dbReference>
<name>A0A7T7MBA3_9ACTO</name>
<evidence type="ECO:0000313" key="2">
    <source>
        <dbReference type="Proteomes" id="UP000595895"/>
    </source>
</evidence>
<dbReference type="InterPro" id="IPR004381">
    <property type="entry name" value="Glycerate_kinase"/>
</dbReference>
<dbReference type="PANTHER" id="PTHR21599">
    <property type="entry name" value="GLYCERATE KINASE"/>
    <property type="match status" value="1"/>
</dbReference>
<dbReference type="AlphaFoldDB" id="A0A7T7MBA3"/>
<proteinExistence type="predicted"/>
<reference evidence="1 2" key="1">
    <citation type="submission" date="2020-12" db="EMBL/GenBank/DDBJ databases">
        <authorList>
            <person name="Zhou J."/>
        </authorList>
    </citation>
    <scope>NUCLEOTIDE SEQUENCE [LARGE SCALE GENOMIC DNA]</scope>
    <source>
        <strain evidence="1 2">CCUG 61299</strain>
    </source>
</reference>
<dbReference type="SUPFAM" id="SSF110738">
    <property type="entry name" value="Glycerate kinase I"/>
    <property type="match status" value="1"/>
</dbReference>
<dbReference type="Proteomes" id="UP000595895">
    <property type="component" value="Chromosome"/>
</dbReference>
<dbReference type="GO" id="GO:0031388">
    <property type="term" value="P:organic acid phosphorylation"/>
    <property type="evidence" value="ECO:0007669"/>
    <property type="project" value="InterPro"/>
</dbReference>
<dbReference type="InterPro" id="IPR018193">
    <property type="entry name" value="Glyc_kinase_flavodox-like_fold"/>
</dbReference>
<dbReference type="InterPro" id="IPR036129">
    <property type="entry name" value="Glycerate_kinase_sf"/>
</dbReference>
<accession>A0A7T7MBA3</accession>
<organism evidence="1 2">
    <name type="scientific">Actinomyces weissii</name>
    <dbReference type="NCBI Taxonomy" id="675090"/>
    <lineage>
        <taxon>Bacteria</taxon>
        <taxon>Bacillati</taxon>
        <taxon>Actinomycetota</taxon>
        <taxon>Actinomycetes</taxon>
        <taxon>Actinomycetales</taxon>
        <taxon>Actinomycetaceae</taxon>
        <taxon>Actinomyces</taxon>
    </lineage>
</organism>
<dbReference type="Pfam" id="PF02595">
    <property type="entry name" value="Gly_kinase"/>
    <property type="match status" value="2"/>
</dbReference>
<evidence type="ECO:0000313" key="1">
    <source>
        <dbReference type="EMBL" id="QQM68104.1"/>
    </source>
</evidence>
<protein>
    <submittedName>
        <fullName evidence="1">Glycerate kinase</fullName>
    </submittedName>
</protein>
<keyword evidence="1" id="KW-0418">Kinase</keyword>
<keyword evidence="1" id="KW-0808">Transferase</keyword>
<keyword evidence="2" id="KW-1185">Reference proteome</keyword>